<dbReference type="PROSITE" id="PS00671">
    <property type="entry name" value="D_2_HYDROXYACID_DH_3"/>
    <property type="match status" value="1"/>
</dbReference>
<dbReference type="InterPro" id="IPR050223">
    <property type="entry name" value="D-isomer_2-hydroxyacid_DH"/>
</dbReference>
<dbReference type="InterPro" id="IPR029753">
    <property type="entry name" value="D-isomer_DH_CS"/>
</dbReference>
<keyword evidence="5" id="KW-1185">Reference proteome</keyword>
<dbReference type="EMBL" id="ML979135">
    <property type="protein sequence ID" value="KAF1916639.1"/>
    <property type="molecule type" value="Genomic_DNA"/>
</dbReference>
<dbReference type="InterPro" id="IPR036291">
    <property type="entry name" value="NAD(P)-bd_dom_sf"/>
</dbReference>
<name>A0A6A5QMF9_AMPQU</name>
<feature type="region of interest" description="Disordered" evidence="2">
    <location>
        <begin position="1"/>
        <end position="30"/>
    </location>
</feature>
<dbReference type="GO" id="GO:0005829">
    <property type="term" value="C:cytosol"/>
    <property type="evidence" value="ECO:0007669"/>
    <property type="project" value="TreeGrafter"/>
</dbReference>
<organism evidence="4 5">
    <name type="scientific">Ampelomyces quisqualis</name>
    <name type="common">Powdery mildew agent</name>
    <dbReference type="NCBI Taxonomy" id="50730"/>
    <lineage>
        <taxon>Eukaryota</taxon>
        <taxon>Fungi</taxon>
        <taxon>Dikarya</taxon>
        <taxon>Ascomycota</taxon>
        <taxon>Pezizomycotina</taxon>
        <taxon>Dothideomycetes</taxon>
        <taxon>Pleosporomycetidae</taxon>
        <taxon>Pleosporales</taxon>
        <taxon>Pleosporineae</taxon>
        <taxon>Phaeosphaeriaceae</taxon>
        <taxon>Ampelomyces</taxon>
    </lineage>
</organism>
<keyword evidence="1" id="KW-0560">Oxidoreductase</keyword>
<proteinExistence type="predicted"/>
<dbReference type="Gene3D" id="3.40.50.720">
    <property type="entry name" value="NAD(P)-binding Rossmann-like Domain"/>
    <property type="match status" value="2"/>
</dbReference>
<dbReference type="AlphaFoldDB" id="A0A6A5QMF9"/>
<accession>A0A6A5QMF9</accession>
<dbReference type="Pfam" id="PF02826">
    <property type="entry name" value="2-Hacid_dh_C"/>
    <property type="match status" value="1"/>
</dbReference>
<evidence type="ECO:0000313" key="4">
    <source>
        <dbReference type="EMBL" id="KAF1916639.1"/>
    </source>
</evidence>
<dbReference type="CDD" id="cd12168">
    <property type="entry name" value="Mand_dh_like"/>
    <property type="match status" value="1"/>
</dbReference>
<sequence length="371" mass="40385">MSTTPTDTGLPPAAEPSSLPQASTPTCPSKPTILHLGDDVRWNHDLYAELRRQFNIIRTYSMGREDFKEKLRSGEWGEFVGMYRPFWNTGGEMGNWDEEIVSLLPRSVRIFTSAGAGYDWIDMPALSARNIIYCNAASACTESVADTALLLILSCYRAIPWSFLAARSCDPEEFRDANQNIAAVTHNPAGSVLGIIGLGRIGVRIAQKCKAALNMQIAYFDVVRMRDSEEALAATWCDTLADLLATSDAVCLATPFAGTVLLGDPEFKLMRPGTRLVNIARGKLVDEDALIAALDDGVVSAAGLDVHADEPRVNPVLARRRNVMVLSHTAGASVESHVGFERLGMENLLGWKEEGRKGCVSAVNLREVEGD</sequence>
<dbReference type="SUPFAM" id="SSF52283">
    <property type="entry name" value="Formate/glycerate dehydrogenase catalytic domain-like"/>
    <property type="match status" value="1"/>
</dbReference>
<dbReference type="GO" id="GO:0030267">
    <property type="term" value="F:glyoxylate reductase (NADPH) activity"/>
    <property type="evidence" value="ECO:0007669"/>
    <property type="project" value="TreeGrafter"/>
</dbReference>
<dbReference type="Proteomes" id="UP000800096">
    <property type="component" value="Unassembled WGS sequence"/>
</dbReference>
<evidence type="ECO:0000256" key="2">
    <source>
        <dbReference type="SAM" id="MobiDB-lite"/>
    </source>
</evidence>
<gene>
    <name evidence="4" type="ORF">BDU57DRAFT_238993</name>
</gene>
<dbReference type="OrthoDB" id="9991913at2759"/>
<dbReference type="PANTHER" id="PTHR10996:SF281">
    <property type="entry name" value="D-ISOMER SPECIFIC 2-HYDROXYACID DEHYDROGENASE NAD-BINDING DOMAIN-CONTAINING PROTEIN-RELATED"/>
    <property type="match status" value="1"/>
</dbReference>
<evidence type="ECO:0000313" key="5">
    <source>
        <dbReference type="Proteomes" id="UP000800096"/>
    </source>
</evidence>
<evidence type="ECO:0000256" key="1">
    <source>
        <dbReference type="ARBA" id="ARBA00023002"/>
    </source>
</evidence>
<protein>
    <recommendedName>
        <fullName evidence="3">D-isomer specific 2-hydroxyacid dehydrogenase NAD-binding domain-containing protein</fullName>
    </recommendedName>
</protein>
<dbReference type="GO" id="GO:0016618">
    <property type="term" value="F:hydroxypyruvate reductase [NAD(P)H] activity"/>
    <property type="evidence" value="ECO:0007669"/>
    <property type="project" value="TreeGrafter"/>
</dbReference>
<reference evidence="4" key="1">
    <citation type="journal article" date="2020" name="Stud. Mycol.">
        <title>101 Dothideomycetes genomes: a test case for predicting lifestyles and emergence of pathogens.</title>
        <authorList>
            <person name="Haridas S."/>
            <person name="Albert R."/>
            <person name="Binder M."/>
            <person name="Bloem J."/>
            <person name="Labutti K."/>
            <person name="Salamov A."/>
            <person name="Andreopoulos B."/>
            <person name="Baker S."/>
            <person name="Barry K."/>
            <person name="Bills G."/>
            <person name="Bluhm B."/>
            <person name="Cannon C."/>
            <person name="Castanera R."/>
            <person name="Culley D."/>
            <person name="Daum C."/>
            <person name="Ezra D."/>
            <person name="Gonzalez J."/>
            <person name="Henrissat B."/>
            <person name="Kuo A."/>
            <person name="Liang C."/>
            <person name="Lipzen A."/>
            <person name="Lutzoni F."/>
            <person name="Magnuson J."/>
            <person name="Mondo S."/>
            <person name="Nolan M."/>
            <person name="Ohm R."/>
            <person name="Pangilinan J."/>
            <person name="Park H.-J."/>
            <person name="Ramirez L."/>
            <person name="Alfaro M."/>
            <person name="Sun H."/>
            <person name="Tritt A."/>
            <person name="Yoshinaga Y."/>
            <person name="Zwiers L.-H."/>
            <person name="Turgeon B."/>
            <person name="Goodwin S."/>
            <person name="Spatafora J."/>
            <person name="Crous P."/>
            <person name="Grigoriev I."/>
        </authorList>
    </citation>
    <scope>NUCLEOTIDE SEQUENCE</scope>
    <source>
        <strain evidence="4">HMLAC05119</strain>
    </source>
</reference>
<feature type="compositionally biased region" description="Polar residues" evidence="2">
    <location>
        <begin position="18"/>
        <end position="29"/>
    </location>
</feature>
<evidence type="ECO:0000259" key="3">
    <source>
        <dbReference type="Pfam" id="PF02826"/>
    </source>
</evidence>
<feature type="domain" description="D-isomer specific 2-hydroxyacid dehydrogenase NAD-binding" evidence="3">
    <location>
        <begin position="179"/>
        <end position="330"/>
    </location>
</feature>
<dbReference type="FunFam" id="3.40.50.720:FF:000526">
    <property type="entry name" value="D-mandelate dehydrogenase, putative"/>
    <property type="match status" value="1"/>
</dbReference>
<dbReference type="SUPFAM" id="SSF51735">
    <property type="entry name" value="NAD(P)-binding Rossmann-fold domains"/>
    <property type="match status" value="1"/>
</dbReference>
<dbReference type="GO" id="GO:0051287">
    <property type="term" value="F:NAD binding"/>
    <property type="evidence" value="ECO:0007669"/>
    <property type="project" value="InterPro"/>
</dbReference>
<dbReference type="InterPro" id="IPR006140">
    <property type="entry name" value="D-isomer_DH_NAD-bd"/>
</dbReference>
<dbReference type="PANTHER" id="PTHR10996">
    <property type="entry name" value="2-HYDROXYACID DEHYDROGENASE-RELATED"/>
    <property type="match status" value="1"/>
</dbReference>